<feature type="compositionally biased region" description="Polar residues" evidence="8">
    <location>
        <begin position="20"/>
        <end position="33"/>
    </location>
</feature>
<dbReference type="OrthoDB" id="189968at2759"/>
<keyword evidence="4 7" id="KW-0853">WD repeat</keyword>
<feature type="repeat" description="WD" evidence="7">
    <location>
        <begin position="182"/>
        <end position="223"/>
    </location>
</feature>
<dbReference type="GO" id="GO:0032040">
    <property type="term" value="C:small-subunit processome"/>
    <property type="evidence" value="ECO:0007669"/>
    <property type="project" value="TreeGrafter"/>
</dbReference>
<keyword evidence="3" id="KW-0698">rRNA processing</keyword>
<dbReference type="PROSITE" id="PS50082">
    <property type="entry name" value="WD_REPEATS_2"/>
    <property type="match status" value="3"/>
</dbReference>
<evidence type="ECO:0000313" key="11">
    <source>
        <dbReference type="Proteomes" id="UP000054359"/>
    </source>
</evidence>
<gene>
    <name evidence="10" type="ORF">X975_14250</name>
</gene>
<sequence length="265" mass="30274">MSFFIRKKTGGEKRKKGLKNQNVIKKSKTNNVESYGMQEIIPSDEEFSGEEAHSDSFSSEEETEQEKKLRLTKKYLEQIENEEREKHLDDTKDAIAQRLKDEALEEEGRLEKKRAHEYENSTSEVFHIFKGHKLSITCLAVSTSEKIFFSASKDCSIIKWSIEEKKRLKTIPGGKKGAETTHRGHTAHILAMALSSDDKFLVSGCQNKIMHVWNPDTMELLKTFHGHKGAITGLIFLRGTHQLISASGDRTLKLWNLDEMGYIET</sequence>
<feature type="domain" description="WD repeat-containing protein 75 second beta-propeller" evidence="9">
    <location>
        <begin position="118"/>
        <end position="257"/>
    </location>
</feature>
<dbReference type="PANTHER" id="PTHR19865">
    <property type="entry name" value="U3 SMALL NUCLEOLAR RNA INTERACTING PROTEIN 2"/>
    <property type="match status" value="1"/>
</dbReference>
<accession>A0A087UPQ2</accession>
<reference evidence="10 11" key="1">
    <citation type="submission" date="2013-11" db="EMBL/GenBank/DDBJ databases">
        <title>Genome sequencing of Stegodyphus mimosarum.</title>
        <authorList>
            <person name="Bechsgaard J."/>
        </authorList>
    </citation>
    <scope>NUCLEOTIDE SEQUENCE [LARGE SCALE GENOMIC DNA]</scope>
</reference>
<feature type="non-terminal residue" evidence="10">
    <location>
        <position position="265"/>
    </location>
</feature>
<dbReference type="PANTHER" id="PTHR19865:SF0">
    <property type="entry name" value="U3 SMALL NUCLEOLAR RNA-INTERACTING PROTEIN 2"/>
    <property type="match status" value="1"/>
</dbReference>
<evidence type="ECO:0000256" key="4">
    <source>
        <dbReference type="ARBA" id="ARBA00022574"/>
    </source>
</evidence>
<protein>
    <submittedName>
        <fullName evidence="10">U3 small nucleolar RNA-interacting protein 2</fullName>
    </submittedName>
</protein>
<comment type="subcellular location">
    <subcellularLocation>
        <location evidence="1">Nucleus</location>
        <location evidence="1">Nucleolus</location>
    </subcellularLocation>
</comment>
<evidence type="ECO:0000256" key="6">
    <source>
        <dbReference type="ARBA" id="ARBA00023242"/>
    </source>
</evidence>
<organism evidence="10 11">
    <name type="scientific">Stegodyphus mimosarum</name>
    <name type="common">African social velvet spider</name>
    <dbReference type="NCBI Taxonomy" id="407821"/>
    <lineage>
        <taxon>Eukaryota</taxon>
        <taxon>Metazoa</taxon>
        <taxon>Ecdysozoa</taxon>
        <taxon>Arthropoda</taxon>
        <taxon>Chelicerata</taxon>
        <taxon>Arachnida</taxon>
        <taxon>Araneae</taxon>
        <taxon>Araneomorphae</taxon>
        <taxon>Entelegynae</taxon>
        <taxon>Eresoidea</taxon>
        <taxon>Eresidae</taxon>
        <taxon>Stegodyphus</taxon>
    </lineage>
</organism>
<dbReference type="InterPro" id="IPR019775">
    <property type="entry name" value="WD40_repeat_CS"/>
</dbReference>
<dbReference type="InterPro" id="IPR015943">
    <property type="entry name" value="WD40/YVTN_repeat-like_dom_sf"/>
</dbReference>
<dbReference type="AlphaFoldDB" id="A0A087UPQ2"/>
<evidence type="ECO:0000256" key="3">
    <source>
        <dbReference type="ARBA" id="ARBA00022552"/>
    </source>
</evidence>
<keyword evidence="6" id="KW-0539">Nucleus</keyword>
<dbReference type="SMART" id="SM00320">
    <property type="entry name" value="WD40"/>
    <property type="match status" value="3"/>
</dbReference>
<dbReference type="InterPro" id="IPR036322">
    <property type="entry name" value="WD40_repeat_dom_sf"/>
</dbReference>
<feature type="repeat" description="WD" evidence="7">
    <location>
        <begin position="224"/>
        <end position="265"/>
    </location>
</feature>
<dbReference type="OMA" id="KIWNFDT"/>
<evidence type="ECO:0000313" key="10">
    <source>
        <dbReference type="EMBL" id="KFM79341.1"/>
    </source>
</evidence>
<dbReference type="EMBL" id="KK120910">
    <property type="protein sequence ID" value="KFM79341.1"/>
    <property type="molecule type" value="Genomic_DNA"/>
</dbReference>
<evidence type="ECO:0000259" key="9">
    <source>
        <dbReference type="Pfam" id="PF23769"/>
    </source>
</evidence>
<keyword evidence="2" id="KW-0690">Ribosome biogenesis</keyword>
<dbReference type="Proteomes" id="UP000054359">
    <property type="component" value="Unassembled WGS sequence"/>
</dbReference>
<dbReference type="Gene3D" id="2.130.10.10">
    <property type="entry name" value="YVTN repeat-like/Quinoprotein amine dehydrogenase"/>
    <property type="match status" value="1"/>
</dbReference>
<dbReference type="GO" id="GO:0034511">
    <property type="term" value="F:U3 snoRNA binding"/>
    <property type="evidence" value="ECO:0007669"/>
    <property type="project" value="InterPro"/>
</dbReference>
<feature type="repeat" description="WD" evidence="7">
    <location>
        <begin position="129"/>
        <end position="170"/>
    </location>
</feature>
<proteinExistence type="predicted"/>
<evidence type="ECO:0000256" key="7">
    <source>
        <dbReference type="PROSITE-ProRule" id="PRU00221"/>
    </source>
</evidence>
<dbReference type="PROSITE" id="PS00678">
    <property type="entry name" value="WD_REPEATS_1"/>
    <property type="match status" value="1"/>
</dbReference>
<dbReference type="InterPro" id="IPR039241">
    <property type="entry name" value="Rrp9-like"/>
</dbReference>
<keyword evidence="5" id="KW-0677">Repeat</keyword>
<feature type="compositionally biased region" description="Basic residues" evidence="8">
    <location>
        <begin position="1"/>
        <end position="18"/>
    </location>
</feature>
<evidence type="ECO:0000256" key="2">
    <source>
        <dbReference type="ARBA" id="ARBA00022517"/>
    </source>
</evidence>
<name>A0A087UPQ2_STEMI</name>
<keyword evidence="11" id="KW-1185">Reference proteome</keyword>
<evidence type="ECO:0000256" key="5">
    <source>
        <dbReference type="ARBA" id="ARBA00022737"/>
    </source>
</evidence>
<dbReference type="STRING" id="407821.A0A087UPQ2"/>
<dbReference type="SUPFAM" id="SSF50978">
    <property type="entry name" value="WD40 repeat-like"/>
    <property type="match status" value="1"/>
</dbReference>
<feature type="region of interest" description="Disordered" evidence="8">
    <location>
        <begin position="1"/>
        <end position="66"/>
    </location>
</feature>
<evidence type="ECO:0000256" key="1">
    <source>
        <dbReference type="ARBA" id="ARBA00004604"/>
    </source>
</evidence>
<dbReference type="InterPro" id="IPR057644">
    <property type="entry name" value="Beta-prop_WDR75_2nd"/>
</dbReference>
<dbReference type="PROSITE" id="PS50294">
    <property type="entry name" value="WD_REPEATS_REGION"/>
    <property type="match status" value="2"/>
</dbReference>
<dbReference type="Pfam" id="PF23769">
    <property type="entry name" value="Beta-prop_WDR75_2nd"/>
    <property type="match status" value="1"/>
</dbReference>
<dbReference type="InterPro" id="IPR001680">
    <property type="entry name" value="WD40_rpt"/>
</dbReference>
<evidence type="ECO:0000256" key="8">
    <source>
        <dbReference type="SAM" id="MobiDB-lite"/>
    </source>
</evidence>